<keyword evidence="5" id="KW-0732">Signal</keyword>
<accession>A0A8S4R1F4</accession>
<dbReference type="Proteomes" id="UP000838756">
    <property type="component" value="Unassembled WGS sequence"/>
</dbReference>
<dbReference type="PANTHER" id="PTHR11732">
    <property type="entry name" value="ALDO/KETO REDUCTASE"/>
    <property type="match status" value="1"/>
</dbReference>
<proteinExistence type="predicted"/>
<dbReference type="InterPro" id="IPR020471">
    <property type="entry name" value="AKR"/>
</dbReference>
<reference evidence="7" key="1">
    <citation type="submission" date="2022-03" db="EMBL/GenBank/DDBJ databases">
        <authorList>
            <person name="Lindestad O."/>
        </authorList>
    </citation>
    <scope>NUCLEOTIDE SEQUENCE</scope>
</reference>
<dbReference type="PRINTS" id="PR00069">
    <property type="entry name" value="ALDKETRDTASE"/>
</dbReference>
<evidence type="ECO:0000259" key="6">
    <source>
        <dbReference type="Pfam" id="PF00248"/>
    </source>
</evidence>
<dbReference type="GO" id="GO:0016616">
    <property type="term" value="F:oxidoreductase activity, acting on the CH-OH group of donors, NAD or NADP as acceptor"/>
    <property type="evidence" value="ECO:0007669"/>
    <property type="project" value="UniProtKB-ARBA"/>
</dbReference>
<dbReference type="FunFam" id="3.20.20.100:FF:000002">
    <property type="entry name" value="2,5-diketo-D-gluconic acid reductase A"/>
    <property type="match status" value="1"/>
</dbReference>
<dbReference type="PIRSF" id="PIRSF000097">
    <property type="entry name" value="AKR"/>
    <property type="match status" value="1"/>
</dbReference>
<dbReference type="PROSITE" id="PS00062">
    <property type="entry name" value="ALDOKETO_REDUCTASE_2"/>
    <property type="match status" value="1"/>
</dbReference>
<dbReference type="InterPro" id="IPR036812">
    <property type="entry name" value="NAD(P)_OxRdtase_dom_sf"/>
</dbReference>
<name>A0A8S4R1F4_9NEOP</name>
<dbReference type="Gene3D" id="3.20.20.100">
    <property type="entry name" value="NADP-dependent oxidoreductase domain"/>
    <property type="match status" value="1"/>
</dbReference>
<evidence type="ECO:0000256" key="3">
    <source>
        <dbReference type="PIRSR" id="PIRSR000097-2"/>
    </source>
</evidence>
<organism evidence="7 8">
    <name type="scientific">Pararge aegeria aegeria</name>
    <dbReference type="NCBI Taxonomy" id="348720"/>
    <lineage>
        <taxon>Eukaryota</taxon>
        <taxon>Metazoa</taxon>
        <taxon>Ecdysozoa</taxon>
        <taxon>Arthropoda</taxon>
        <taxon>Hexapoda</taxon>
        <taxon>Insecta</taxon>
        <taxon>Pterygota</taxon>
        <taxon>Neoptera</taxon>
        <taxon>Endopterygota</taxon>
        <taxon>Lepidoptera</taxon>
        <taxon>Glossata</taxon>
        <taxon>Ditrysia</taxon>
        <taxon>Papilionoidea</taxon>
        <taxon>Nymphalidae</taxon>
        <taxon>Satyrinae</taxon>
        <taxon>Satyrini</taxon>
        <taxon>Parargina</taxon>
        <taxon>Pararge</taxon>
    </lineage>
</organism>
<gene>
    <name evidence="7" type="primary">jg17638</name>
    <name evidence="7" type="ORF">PAEG_LOCUS8973</name>
</gene>
<dbReference type="OrthoDB" id="416253at2759"/>
<feature type="active site" description="Proton donor" evidence="2">
    <location>
        <position position="77"/>
    </location>
</feature>
<keyword evidence="1" id="KW-0560">Oxidoreductase</keyword>
<dbReference type="CDD" id="cd19116">
    <property type="entry name" value="AKR_AKR2E1-5"/>
    <property type="match status" value="1"/>
</dbReference>
<evidence type="ECO:0000256" key="2">
    <source>
        <dbReference type="PIRSR" id="PIRSR000097-1"/>
    </source>
</evidence>
<keyword evidence="8" id="KW-1185">Reference proteome</keyword>
<dbReference type="InterPro" id="IPR044488">
    <property type="entry name" value="AKR2E"/>
</dbReference>
<evidence type="ECO:0000256" key="1">
    <source>
        <dbReference type="ARBA" id="ARBA00023002"/>
    </source>
</evidence>
<feature type="chain" id="PRO_5035875078" evidence="5">
    <location>
        <begin position="20"/>
        <end position="341"/>
    </location>
</feature>
<sequence length="341" mass="39445">MDVATNCLLLFTLMNLCFANVPKYQLNDGRRIPALALGTYLGYDKNGAVIPQNNLVRDVILQAIDVGYRHFDTATIYNTEEEIGQAVRIKVAEGAVKREDIFITTKLWNTHHRREDVLKALRESLSKFELNYIDLYLMHWPIGLSEDYSYSDVDYLETWRGLEDAQKLGLVKSIGVSNFNKQQLERLIKEGRVKPAVLQIEIHPQIIQTELVSYAQSQGVVVMGYSPFGSLVMRYGIDFPGPKIDNPTLLEIATKYSKTTPQVVLRWLVDRNIIPIPKTVKYSRLKENINIFDFELTKEEIQKINEFDDETRYTIPSFWQSHRYYPFEKVDNPIPNPFSRS</sequence>
<dbReference type="InterPro" id="IPR023210">
    <property type="entry name" value="NADP_OxRdtase_dom"/>
</dbReference>
<feature type="site" description="Lowers pKa of active site Tyr" evidence="4">
    <location>
        <position position="106"/>
    </location>
</feature>
<evidence type="ECO:0000256" key="4">
    <source>
        <dbReference type="PIRSR" id="PIRSR000097-3"/>
    </source>
</evidence>
<dbReference type="PROSITE" id="PS00798">
    <property type="entry name" value="ALDOKETO_REDUCTASE_1"/>
    <property type="match status" value="1"/>
</dbReference>
<dbReference type="Pfam" id="PF00248">
    <property type="entry name" value="Aldo_ket_red"/>
    <property type="match status" value="1"/>
</dbReference>
<protein>
    <submittedName>
        <fullName evidence="7">Jg17638 protein</fullName>
    </submittedName>
</protein>
<feature type="signal peptide" evidence="5">
    <location>
        <begin position="1"/>
        <end position="19"/>
    </location>
</feature>
<evidence type="ECO:0000256" key="5">
    <source>
        <dbReference type="SAM" id="SignalP"/>
    </source>
</evidence>
<feature type="binding site" evidence="3">
    <location>
        <position position="139"/>
    </location>
    <ligand>
        <name>substrate</name>
    </ligand>
</feature>
<dbReference type="EMBL" id="CAKXAJ010024723">
    <property type="protein sequence ID" value="CAH2229524.1"/>
    <property type="molecule type" value="Genomic_DNA"/>
</dbReference>
<evidence type="ECO:0000313" key="7">
    <source>
        <dbReference type="EMBL" id="CAH2229524.1"/>
    </source>
</evidence>
<feature type="domain" description="NADP-dependent oxidoreductase" evidence="6">
    <location>
        <begin position="54"/>
        <end position="308"/>
    </location>
</feature>
<dbReference type="InterPro" id="IPR018170">
    <property type="entry name" value="Aldo/ket_reductase_CS"/>
</dbReference>
<evidence type="ECO:0000313" key="8">
    <source>
        <dbReference type="Proteomes" id="UP000838756"/>
    </source>
</evidence>
<dbReference type="PROSITE" id="PS00063">
    <property type="entry name" value="ALDOKETO_REDUCTASE_3"/>
    <property type="match status" value="1"/>
</dbReference>
<comment type="caution">
    <text evidence="7">The sequence shown here is derived from an EMBL/GenBank/DDBJ whole genome shotgun (WGS) entry which is preliminary data.</text>
</comment>
<dbReference type="SUPFAM" id="SSF51430">
    <property type="entry name" value="NAD(P)-linked oxidoreductase"/>
    <property type="match status" value="1"/>
</dbReference>
<dbReference type="AlphaFoldDB" id="A0A8S4R1F4"/>